<dbReference type="GO" id="GO:0016887">
    <property type="term" value="F:ATP hydrolysis activity"/>
    <property type="evidence" value="ECO:0007669"/>
    <property type="project" value="InterPro"/>
</dbReference>
<dbReference type="Gene3D" id="3.40.50.300">
    <property type="entry name" value="P-loop containing nucleotide triphosphate hydrolases"/>
    <property type="match status" value="1"/>
</dbReference>
<evidence type="ECO:0000256" key="1">
    <source>
        <dbReference type="ARBA" id="ARBA00004651"/>
    </source>
</evidence>
<keyword evidence="4 9" id="KW-0812">Transmembrane</keyword>
<dbReference type="PROSITE" id="PS50929">
    <property type="entry name" value="ABC_TM1F"/>
    <property type="match status" value="1"/>
</dbReference>
<dbReference type="SMART" id="SM00382">
    <property type="entry name" value="AAA"/>
    <property type="match status" value="1"/>
</dbReference>
<dbReference type="GO" id="GO:0005886">
    <property type="term" value="C:plasma membrane"/>
    <property type="evidence" value="ECO:0007669"/>
    <property type="project" value="UniProtKB-SubCell"/>
</dbReference>
<keyword evidence="5" id="KW-0547">Nucleotide-binding</keyword>
<feature type="transmembrane region" description="Helical" evidence="9">
    <location>
        <begin position="224"/>
        <end position="253"/>
    </location>
</feature>
<sequence length="685" mass="73058">MDPPVAGGYMVEAGAELSDVESDVCEPPEQELTITASAQIAIPRRITGMNTRRKNARSLNGVRMGPHMMLPGDGAAVKGAKVQRASLRRVWIFSSPYRTDIIVFLTAICVSALLALAPPLLFRAILDRAIPQANRGLITTLAIILVFAAIADAGLAIVQRWLSSRIGEGLIYDLRVALFDKVEQMPIAFFTRTQTGALTSRLNNDVVGAQNAVTNTLGSVVSNIVVLATTLAAMIALEWRLTLLSLIVLPLFIVPAKRVGQKLGSIARQQMDINAEMNTQMNERFNVAGAMVVKLFGRREREVAMFSGRAAGVRDTGIKAALYSRVFFVALGLVGAMGAAAIYGIGAHLVVSGGISAGTLVAMAAFVQRIYQPLTGLTNARIEVITAFVSFDRVFEVLDAPVAIFDRPGAVDLVDPRGEVEFDNVVFRYPPASASSVASLEAPGTISSDPDVDVLKGVSLKIASGETVAIVGSSGSGKSTLATLVPRLYDVTSGAVRVDGVDVRDLTGDSLHDAIGVVTQDPHLFHESIGDNLRYAKPDATQAEIESACVAARIHDTIDALPDGYSTLVGERWYRLSGGEKQRVAIARMLLKNPAIMILDEATSHLDNENEALVQEALESALHGRTAIVIAHRLSTIRDADRIVVLDDGLIMEQGTHDELMALDAMYASQVRAGGSFGLSAPSVE</sequence>
<feature type="transmembrane region" description="Helical" evidence="9">
    <location>
        <begin position="349"/>
        <end position="367"/>
    </location>
</feature>
<feature type="transmembrane region" description="Helical" evidence="9">
    <location>
        <begin position="101"/>
        <end position="125"/>
    </location>
</feature>
<dbReference type="Pfam" id="PF00005">
    <property type="entry name" value="ABC_tran"/>
    <property type="match status" value="1"/>
</dbReference>
<dbReference type="SUPFAM" id="SSF90123">
    <property type="entry name" value="ABC transporter transmembrane region"/>
    <property type="match status" value="1"/>
</dbReference>
<dbReference type="InterPro" id="IPR036640">
    <property type="entry name" value="ABC1_TM_sf"/>
</dbReference>
<dbReference type="Gene3D" id="1.20.1560.10">
    <property type="entry name" value="ABC transporter type 1, transmembrane domain"/>
    <property type="match status" value="1"/>
</dbReference>
<dbReference type="FunFam" id="3.40.50.300:FF:000299">
    <property type="entry name" value="ABC transporter ATP-binding protein/permease"/>
    <property type="match status" value="1"/>
</dbReference>
<protein>
    <submittedName>
        <fullName evidence="12">Unannotated protein</fullName>
    </submittedName>
</protein>
<evidence type="ECO:0000256" key="4">
    <source>
        <dbReference type="ARBA" id="ARBA00022692"/>
    </source>
</evidence>
<dbReference type="PANTHER" id="PTHR43394">
    <property type="entry name" value="ATP-DEPENDENT PERMEASE MDL1, MITOCHONDRIAL"/>
    <property type="match status" value="1"/>
</dbReference>
<organism evidence="12">
    <name type="scientific">freshwater metagenome</name>
    <dbReference type="NCBI Taxonomy" id="449393"/>
    <lineage>
        <taxon>unclassified sequences</taxon>
        <taxon>metagenomes</taxon>
        <taxon>ecological metagenomes</taxon>
    </lineage>
</organism>
<keyword evidence="6" id="KW-0067">ATP-binding</keyword>
<reference evidence="12" key="1">
    <citation type="submission" date="2020-05" db="EMBL/GenBank/DDBJ databases">
        <authorList>
            <person name="Chiriac C."/>
            <person name="Salcher M."/>
            <person name="Ghai R."/>
            <person name="Kavagutti S V."/>
        </authorList>
    </citation>
    <scope>NUCLEOTIDE SEQUENCE</scope>
</reference>
<dbReference type="GO" id="GO:0005524">
    <property type="term" value="F:ATP binding"/>
    <property type="evidence" value="ECO:0007669"/>
    <property type="project" value="UniProtKB-KW"/>
</dbReference>
<feature type="transmembrane region" description="Helical" evidence="9">
    <location>
        <begin position="137"/>
        <end position="158"/>
    </location>
</feature>
<feature type="domain" description="ABC transporter" evidence="10">
    <location>
        <begin position="420"/>
        <end position="673"/>
    </location>
</feature>
<dbReference type="AlphaFoldDB" id="A0A6J6UXZ7"/>
<dbReference type="PROSITE" id="PS00211">
    <property type="entry name" value="ABC_TRANSPORTER_1"/>
    <property type="match status" value="1"/>
</dbReference>
<dbReference type="InterPro" id="IPR027417">
    <property type="entry name" value="P-loop_NTPase"/>
</dbReference>
<dbReference type="PANTHER" id="PTHR43394:SF1">
    <property type="entry name" value="ATP-BINDING CASSETTE SUB-FAMILY B MEMBER 10, MITOCHONDRIAL"/>
    <property type="match status" value="1"/>
</dbReference>
<comment type="subcellular location">
    <subcellularLocation>
        <location evidence="1">Cell membrane</location>
        <topology evidence="1">Multi-pass membrane protein</topology>
    </subcellularLocation>
</comment>
<accession>A0A6J6UXZ7</accession>
<evidence type="ECO:0000256" key="2">
    <source>
        <dbReference type="ARBA" id="ARBA00022448"/>
    </source>
</evidence>
<evidence type="ECO:0000259" key="11">
    <source>
        <dbReference type="PROSITE" id="PS50929"/>
    </source>
</evidence>
<dbReference type="InterPro" id="IPR017871">
    <property type="entry name" value="ABC_transporter-like_CS"/>
</dbReference>
<evidence type="ECO:0000256" key="6">
    <source>
        <dbReference type="ARBA" id="ARBA00022840"/>
    </source>
</evidence>
<evidence type="ECO:0000256" key="8">
    <source>
        <dbReference type="ARBA" id="ARBA00023136"/>
    </source>
</evidence>
<name>A0A6J6UXZ7_9ZZZZ</name>
<evidence type="ECO:0000256" key="9">
    <source>
        <dbReference type="SAM" id="Phobius"/>
    </source>
</evidence>
<dbReference type="Pfam" id="PF00664">
    <property type="entry name" value="ABC_membrane"/>
    <property type="match status" value="1"/>
</dbReference>
<evidence type="ECO:0000256" key="5">
    <source>
        <dbReference type="ARBA" id="ARBA00022741"/>
    </source>
</evidence>
<proteinExistence type="predicted"/>
<gene>
    <name evidence="12" type="ORF">UFOPK2870_00830</name>
</gene>
<feature type="domain" description="ABC transmembrane type-1" evidence="11">
    <location>
        <begin position="102"/>
        <end position="386"/>
    </location>
</feature>
<dbReference type="InterPro" id="IPR003593">
    <property type="entry name" value="AAA+_ATPase"/>
</dbReference>
<dbReference type="CDD" id="cd18550">
    <property type="entry name" value="ABC_6TM_exporter_like"/>
    <property type="match status" value="1"/>
</dbReference>
<evidence type="ECO:0000313" key="12">
    <source>
        <dbReference type="EMBL" id="CAB4763559.1"/>
    </source>
</evidence>
<keyword evidence="2" id="KW-0813">Transport</keyword>
<evidence type="ECO:0000259" key="10">
    <source>
        <dbReference type="PROSITE" id="PS50893"/>
    </source>
</evidence>
<keyword evidence="3" id="KW-1003">Cell membrane</keyword>
<dbReference type="PROSITE" id="PS50893">
    <property type="entry name" value="ABC_TRANSPORTER_2"/>
    <property type="match status" value="1"/>
</dbReference>
<evidence type="ECO:0000256" key="7">
    <source>
        <dbReference type="ARBA" id="ARBA00022989"/>
    </source>
</evidence>
<evidence type="ECO:0000256" key="3">
    <source>
        <dbReference type="ARBA" id="ARBA00022475"/>
    </source>
</evidence>
<dbReference type="InterPro" id="IPR003439">
    <property type="entry name" value="ABC_transporter-like_ATP-bd"/>
</dbReference>
<dbReference type="GO" id="GO:0015421">
    <property type="term" value="F:ABC-type oligopeptide transporter activity"/>
    <property type="evidence" value="ECO:0007669"/>
    <property type="project" value="TreeGrafter"/>
</dbReference>
<dbReference type="InterPro" id="IPR039421">
    <property type="entry name" value="Type_1_exporter"/>
</dbReference>
<dbReference type="InterPro" id="IPR011527">
    <property type="entry name" value="ABC1_TM_dom"/>
</dbReference>
<dbReference type="EMBL" id="CAEZZL010000060">
    <property type="protein sequence ID" value="CAB4763559.1"/>
    <property type="molecule type" value="Genomic_DNA"/>
</dbReference>
<keyword evidence="8 9" id="KW-0472">Membrane</keyword>
<keyword evidence="7 9" id="KW-1133">Transmembrane helix</keyword>
<dbReference type="SUPFAM" id="SSF52540">
    <property type="entry name" value="P-loop containing nucleoside triphosphate hydrolases"/>
    <property type="match status" value="1"/>
</dbReference>
<feature type="transmembrane region" description="Helical" evidence="9">
    <location>
        <begin position="322"/>
        <end position="343"/>
    </location>
</feature>